<keyword evidence="2" id="KW-1185">Reference proteome</keyword>
<evidence type="ECO:0000313" key="4">
    <source>
        <dbReference type="RefSeq" id="XP_018850811.1"/>
    </source>
</evidence>
<feature type="compositionally biased region" description="Basic and acidic residues" evidence="1">
    <location>
        <begin position="79"/>
        <end position="92"/>
    </location>
</feature>
<dbReference type="AlphaFoldDB" id="A0A2I4H3U6"/>
<protein>
    <submittedName>
        <fullName evidence="3 4">Uncharacterized protein LOC109013240</fullName>
    </submittedName>
</protein>
<dbReference type="STRING" id="51240.A0A2I4H3U6"/>
<name>A0A2I4H3U6_JUGRE</name>
<dbReference type="GeneID" id="109013240"/>
<dbReference type="RefSeq" id="XP_018850813.1">
    <property type="nucleotide sequence ID" value="XM_018995268.2"/>
</dbReference>
<feature type="region of interest" description="Disordered" evidence="1">
    <location>
        <begin position="79"/>
        <end position="98"/>
    </location>
</feature>
<proteinExistence type="predicted"/>
<evidence type="ECO:0000313" key="3">
    <source>
        <dbReference type="RefSeq" id="XP_018850810.1"/>
    </source>
</evidence>
<evidence type="ECO:0000313" key="5">
    <source>
        <dbReference type="RefSeq" id="XP_018850813.1"/>
    </source>
</evidence>
<evidence type="ECO:0000313" key="2">
    <source>
        <dbReference type="Proteomes" id="UP000235220"/>
    </source>
</evidence>
<dbReference type="Proteomes" id="UP000235220">
    <property type="component" value="Chromosome 1"/>
</dbReference>
<dbReference type="OrthoDB" id="1907176at2759"/>
<dbReference type="PANTHER" id="PTHR33924:SF1">
    <property type="entry name" value="DNA-DIRECTED RNA POLYMERASE SUBUNIT BETA"/>
    <property type="match status" value="1"/>
</dbReference>
<dbReference type="Gramene" id="Jr01_16580_p1">
    <property type="protein sequence ID" value="cds.Jr01_16580_p1"/>
    <property type="gene ID" value="Jr01_16580"/>
</dbReference>
<evidence type="ECO:0000256" key="1">
    <source>
        <dbReference type="SAM" id="MobiDB-lite"/>
    </source>
</evidence>
<accession>A0A2I4H3U6</accession>
<dbReference type="KEGG" id="jre:109013240"/>
<sequence length="370" mass="40545">MMSGDTFADGFGKNRPALADVTNRKRAFPLVLGDTGLKSGDEYGKKMHSEDGDSQFTKQVCFGVEDLVKEKCETKFARDVSEKNSRSTHRELGSSQENIASGVANLHNASKETSSLFDGNVPIGKDDSLLQSVMEIGDASRDSTACSVFMPTFSGPCKKDHRGVGGKCQDEEGGLSSGVIQCKTVCKGSFTRVCNNDEIDLGVGKLASSNHRSIEWSRLPKSQSSKFHELERCTGLKGDDCANLNAGDNILKGCCCSFCLKAAYILADLHYQDIKGRIAVLKRSQKETSILVQQSCRGKETEIHGQGNCNKLSKLESDLTGHWKSLFLHMEDILIHERNQLQSSFVALKDLRENCKTDLEILNGRASEKD</sequence>
<dbReference type="RefSeq" id="XP_018850810.1">
    <property type="nucleotide sequence ID" value="XM_018995265.2"/>
</dbReference>
<dbReference type="PANTHER" id="PTHR33924">
    <property type="entry name" value="CATION-TRANSPORTING ATPASE"/>
    <property type="match status" value="1"/>
</dbReference>
<gene>
    <name evidence="3 4 5" type="primary">LOC109013240</name>
</gene>
<reference evidence="3 4" key="1">
    <citation type="submission" date="2025-04" db="UniProtKB">
        <authorList>
            <consortium name="RefSeq"/>
        </authorList>
    </citation>
    <scope>IDENTIFICATION</scope>
    <source>
        <tissue evidence="3 4">Leaves</tissue>
    </source>
</reference>
<organism evidence="2 5">
    <name type="scientific">Juglans regia</name>
    <name type="common">English walnut</name>
    <dbReference type="NCBI Taxonomy" id="51240"/>
    <lineage>
        <taxon>Eukaryota</taxon>
        <taxon>Viridiplantae</taxon>
        <taxon>Streptophyta</taxon>
        <taxon>Embryophyta</taxon>
        <taxon>Tracheophyta</taxon>
        <taxon>Spermatophyta</taxon>
        <taxon>Magnoliopsida</taxon>
        <taxon>eudicotyledons</taxon>
        <taxon>Gunneridae</taxon>
        <taxon>Pentapetalae</taxon>
        <taxon>rosids</taxon>
        <taxon>fabids</taxon>
        <taxon>Fagales</taxon>
        <taxon>Juglandaceae</taxon>
        <taxon>Juglans</taxon>
    </lineage>
</organism>
<dbReference type="RefSeq" id="XP_018850811.1">
    <property type="nucleotide sequence ID" value="XM_018995266.2"/>
</dbReference>